<dbReference type="SUPFAM" id="SSF48452">
    <property type="entry name" value="TPR-like"/>
    <property type="match status" value="1"/>
</dbReference>
<evidence type="ECO:0000313" key="3">
    <source>
        <dbReference type="Proteomes" id="UP000198287"/>
    </source>
</evidence>
<dbReference type="InterPro" id="IPR011990">
    <property type="entry name" value="TPR-like_helical_dom_sf"/>
</dbReference>
<dbReference type="STRING" id="158441.A0A226ERK7"/>
<dbReference type="AlphaFoldDB" id="A0A226ERK7"/>
<dbReference type="GO" id="GO:0008757">
    <property type="term" value="F:S-adenosylmethionine-dependent methyltransferase activity"/>
    <property type="evidence" value="ECO:0007669"/>
    <property type="project" value="UniProtKB-ARBA"/>
</dbReference>
<reference evidence="2 3" key="1">
    <citation type="submission" date="2015-12" db="EMBL/GenBank/DDBJ databases">
        <title>The genome of Folsomia candida.</title>
        <authorList>
            <person name="Faddeeva A."/>
            <person name="Derks M.F."/>
            <person name="Anvar Y."/>
            <person name="Smit S."/>
            <person name="Van Straalen N."/>
            <person name="Roelofs D."/>
        </authorList>
    </citation>
    <scope>NUCLEOTIDE SEQUENCE [LARGE SCALE GENOMIC DNA]</scope>
    <source>
        <strain evidence="2 3">VU population</strain>
        <tissue evidence="2">Whole body</tissue>
    </source>
</reference>
<feature type="domain" description="SET" evidence="1">
    <location>
        <begin position="156"/>
        <end position="322"/>
    </location>
</feature>
<evidence type="ECO:0000259" key="1">
    <source>
        <dbReference type="PROSITE" id="PS50280"/>
    </source>
</evidence>
<proteinExistence type="predicted"/>
<dbReference type="PANTHER" id="PTHR47643">
    <property type="entry name" value="TPR DOMAIN PROTEIN (AFU_ORTHOLOGUE AFUA_5G12710)"/>
    <property type="match status" value="1"/>
</dbReference>
<dbReference type="GO" id="GO:0008276">
    <property type="term" value="F:protein methyltransferase activity"/>
    <property type="evidence" value="ECO:0007669"/>
    <property type="project" value="UniProtKB-ARBA"/>
</dbReference>
<comment type="caution">
    <text evidence="2">The sequence shown here is derived from an EMBL/GenBank/DDBJ whole genome shotgun (WGS) entry which is preliminary data.</text>
</comment>
<dbReference type="PANTHER" id="PTHR47643:SF2">
    <property type="entry name" value="TPR DOMAIN PROTEIN (AFU_ORTHOLOGUE AFUA_5G12710)"/>
    <property type="match status" value="1"/>
</dbReference>
<protein>
    <submittedName>
        <fullName evidence="2">Heat shock protein STI1</fullName>
    </submittedName>
</protein>
<organism evidence="2 3">
    <name type="scientific">Folsomia candida</name>
    <name type="common">Springtail</name>
    <dbReference type="NCBI Taxonomy" id="158441"/>
    <lineage>
        <taxon>Eukaryota</taxon>
        <taxon>Metazoa</taxon>
        <taxon>Ecdysozoa</taxon>
        <taxon>Arthropoda</taxon>
        <taxon>Hexapoda</taxon>
        <taxon>Collembola</taxon>
        <taxon>Entomobryomorpha</taxon>
        <taxon>Isotomoidea</taxon>
        <taxon>Isotomidae</taxon>
        <taxon>Proisotominae</taxon>
        <taxon>Folsomia</taxon>
    </lineage>
</organism>
<dbReference type="SMART" id="SM00317">
    <property type="entry name" value="SET"/>
    <property type="match status" value="1"/>
</dbReference>
<dbReference type="SUPFAM" id="SSF82199">
    <property type="entry name" value="SET domain"/>
    <property type="match status" value="1"/>
</dbReference>
<dbReference type="OrthoDB" id="2942533at2759"/>
<dbReference type="Pfam" id="PF00856">
    <property type="entry name" value="SET"/>
    <property type="match status" value="1"/>
</dbReference>
<dbReference type="Gene3D" id="2.170.270.10">
    <property type="entry name" value="SET domain"/>
    <property type="match status" value="1"/>
</dbReference>
<dbReference type="PROSITE" id="PS50280">
    <property type="entry name" value="SET"/>
    <property type="match status" value="1"/>
</dbReference>
<dbReference type="Gene3D" id="1.25.40.10">
    <property type="entry name" value="Tetratricopeptide repeat domain"/>
    <property type="match status" value="1"/>
</dbReference>
<dbReference type="CDD" id="cd20071">
    <property type="entry name" value="SET_SMYD"/>
    <property type="match status" value="1"/>
</dbReference>
<accession>A0A226ERK7</accession>
<evidence type="ECO:0000313" key="2">
    <source>
        <dbReference type="EMBL" id="OXA59684.1"/>
    </source>
</evidence>
<dbReference type="InterPro" id="IPR046341">
    <property type="entry name" value="SET_dom_sf"/>
</dbReference>
<dbReference type="SMART" id="SM00028">
    <property type="entry name" value="TPR"/>
    <property type="match status" value="2"/>
</dbReference>
<dbReference type="GO" id="GO:0008170">
    <property type="term" value="F:N-methyltransferase activity"/>
    <property type="evidence" value="ECO:0007669"/>
    <property type="project" value="UniProtKB-ARBA"/>
</dbReference>
<gene>
    <name evidence="2" type="ORF">Fcan01_04828</name>
</gene>
<dbReference type="EMBL" id="LNIX01000002">
    <property type="protein sequence ID" value="OXA59684.1"/>
    <property type="molecule type" value="Genomic_DNA"/>
</dbReference>
<keyword evidence="2" id="KW-0346">Stress response</keyword>
<dbReference type="InterPro" id="IPR001214">
    <property type="entry name" value="SET_dom"/>
</dbReference>
<dbReference type="Proteomes" id="UP000198287">
    <property type="component" value="Unassembled WGS sequence"/>
</dbReference>
<dbReference type="InterPro" id="IPR019734">
    <property type="entry name" value="TPR_rpt"/>
</dbReference>
<keyword evidence="3" id="KW-1185">Reference proteome</keyword>
<dbReference type="InterPro" id="IPR053209">
    <property type="entry name" value="Gramillin-biosynth_MTr"/>
</dbReference>
<sequence length="513" mass="58786">MEANDYKTLGNSCFVNKEYAKAIEFYGKGLRICKKEDSINLFANRAVCYIKLDCFQKALNDTIAVLEQDPLHEKGIFRHVKCLWGLGRYESALTFINSKLAKNPQLFSSKELLDLRRNTEACFHQSKTGQYDILELMRHQQEKPLEPLENVAEYVGPIKIRDVPGKGRGILAEEDIKTGQLIMCCKPFAFYPYSDEEMGSRSNFALVDCILEKLSIEPQFRKEVFPLHTPLPTDLCLEMSQEDLELAQLHAIIANNSFEFNGSGGLLHSNHTYFWSGLWILPSYINHSCSGSNCTWSVYGDTFFVRAVRPINKGDEILISYVNITWPYKHRLSVIRDHKFECDCDLCQYEEGEDEDTVEEREQIFDQLEEIYDMDGLMPKQTIIDCFNKLDSLRNDSPHLNFPLANVKVIRVLQRFLVERDTTASTTQVRIMFERIHSVTKNTAHAKFVVSLCLNVLNCLMEDATSETGTIQGWIKQLKNDLIAAHGSPKALLYVGPDMLELLKDMLHANDFL</sequence>
<name>A0A226ERK7_FOLCA</name>